<gene>
    <name evidence="2" type="ORF">LIER_19514</name>
</gene>
<evidence type="ECO:0000313" key="3">
    <source>
        <dbReference type="Proteomes" id="UP001454036"/>
    </source>
</evidence>
<reference evidence="2 3" key="1">
    <citation type="submission" date="2024-01" db="EMBL/GenBank/DDBJ databases">
        <title>The complete chloroplast genome sequence of Lithospermum erythrorhizon: insights into the phylogenetic relationship among Boraginaceae species and the maternal lineages of purple gromwells.</title>
        <authorList>
            <person name="Okada T."/>
            <person name="Watanabe K."/>
        </authorList>
    </citation>
    <scope>NUCLEOTIDE SEQUENCE [LARGE SCALE GENOMIC DNA]</scope>
</reference>
<keyword evidence="1" id="KW-0732">Signal</keyword>
<protein>
    <submittedName>
        <fullName evidence="2">Uncharacterized protein</fullName>
    </submittedName>
</protein>
<evidence type="ECO:0000256" key="1">
    <source>
        <dbReference type="SAM" id="SignalP"/>
    </source>
</evidence>
<evidence type="ECO:0000313" key="2">
    <source>
        <dbReference type="EMBL" id="GAA0163718.1"/>
    </source>
</evidence>
<dbReference type="InterPro" id="IPR019587">
    <property type="entry name" value="Polyketide_cyclase/dehydratase"/>
</dbReference>
<dbReference type="Gene3D" id="3.30.530.20">
    <property type="match status" value="1"/>
</dbReference>
<dbReference type="PANTHER" id="PTHR33789">
    <property type="entry name" value="LACHRYMATORY-FACTOR SYNTHASE"/>
    <property type="match status" value="1"/>
</dbReference>
<dbReference type="PANTHER" id="PTHR33789:SF11">
    <property type="entry name" value="OS05G0202300 PROTEIN"/>
    <property type="match status" value="1"/>
</dbReference>
<dbReference type="GO" id="GO:0004864">
    <property type="term" value="F:protein phosphatase inhibitor activity"/>
    <property type="evidence" value="ECO:0007669"/>
    <property type="project" value="UniProtKB-ARBA"/>
</dbReference>
<feature type="chain" id="PRO_5043708029" evidence="1">
    <location>
        <begin position="22"/>
        <end position="178"/>
    </location>
</feature>
<dbReference type="InterPro" id="IPR023393">
    <property type="entry name" value="START-like_dom_sf"/>
</dbReference>
<feature type="signal peptide" evidence="1">
    <location>
        <begin position="1"/>
        <end position="21"/>
    </location>
</feature>
<dbReference type="AlphaFoldDB" id="A0AAV3QJ49"/>
<organism evidence="2 3">
    <name type="scientific">Lithospermum erythrorhizon</name>
    <name type="common">Purple gromwell</name>
    <name type="synonym">Lithospermum officinale var. erythrorhizon</name>
    <dbReference type="NCBI Taxonomy" id="34254"/>
    <lineage>
        <taxon>Eukaryota</taxon>
        <taxon>Viridiplantae</taxon>
        <taxon>Streptophyta</taxon>
        <taxon>Embryophyta</taxon>
        <taxon>Tracheophyta</taxon>
        <taxon>Spermatophyta</taxon>
        <taxon>Magnoliopsida</taxon>
        <taxon>eudicotyledons</taxon>
        <taxon>Gunneridae</taxon>
        <taxon>Pentapetalae</taxon>
        <taxon>asterids</taxon>
        <taxon>lamiids</taxon>
        <taxon>Boraginales</taxon>
        <taxon>Boraginaceae</taxon>
        <taxon>Boraginoideae</taxon>
        <taxon>Lithospermeae</taxon>
        <taxon>Lithospermum</taxon>
    </lineage>
</organism>
<dbReference type="EMBL" id="BAABME010004830">
    <property type="protein sequence ID" value="GAA0163718.1"/>
    <property type="molecule type" value="Genomic_DNA"/>
</dbReference>
<accession>A0AAV3QJ49</accession>
<dbReference type="SUPFAM" id="SSF55961">
    <property type="entry name" value="Bet v1-like"/>
    <property type="match status" value="1"/>
</dbReference>
<proteinExistence type="predicted"/>
<dbReference type="Proteomes" id="UP001454036">
    <property type="component" value="Unassembled WGS sequence"/>
</dbReference>
<sequence length="178" mass="20257">MKPSSLIILFLFFVSAKTISAARQPQWKGAVLSETIKGRTADEVWPLFQDFCNLYEIFPIDVSFCTLPLSDPLIRFLATKVPSRTGDNSTIVSWEKHQVLEMNSKKRFLRYKMMENNQGIKTYLPTVSVLEKKDGIQIKWDFVMDPVVGVTIEDVRNNLKLILASAVVNIEKVLSKST</sequence>
<keyword evidence="3" id="KW-1185">Reference proteome</keyword>
<comment type="caution">
    <text evidence="2">The sequence shown here is derived from an EMBL/GenBank/DDBJ whole genome shotgun (WGS) entry which is preliminary data.</text>
</comment>
<dbReference type="Pfam" id="PF10604">
    <property type="entry name" value="Polyketide_cyc2"/>
    <property type="match status" value="1"/>
</dbReference>
<dbReference type="InterPro" id="IPR053249">
    <property type="entry name" value="LFS"/>
</dbReference>
<name>A0AAV3QJ49_LITER</name>